<evidence type="ECO:0000313" key="6">
    <source>
        <dbReference type="EMBL" id="SVA88301.1"/>
    </source>
</evidence>
<dbReference type="InterPro" id="IPR011042">
    <property type="entry name" value="6-blade_b-propeller_TolB-like"/>
</dbReference>
<sequence length="432" mass="49084">MIVRIFTVLLFIFSSILSSELRIEIKKGIKDPIRIAIVPIVWNLKSPPREYLHKIISSDLESFGEFESLSTKEMLSMPQTEEEIFYRDWKLLDVDYLVLGLASLGNNSKEIVVNFSIFNVTRQRLLKRSISVGSLSYLNSLAHVISDRIYKEINGLPGISSTKISYINQNNSSEKKFFLRVADIDGRNDSSIFSSTEPLMSPSWSSDGKRLAYVSFEEGTSRIYIQEIYTGRRKGLKLEKGINSSPTWSPTDRYLAAVLSREGNPDIYRYDLKKDTWKQLTNHFGIDTEPDWSPDGRRIIFTSNRSGSPQIYEMNVSNKKIRRKTFEGTYNARARYTPDGKSFVFVHRRSGLFHIAVQNFRTGKLQILTDTTLDESPTISPNGKVIIYATRDGDKDILAGISIDGKTRFILPTNTGVVREPSWSPLLVSSGN</sequence>
<organism evidence="6">
    <name type="scientific">marine metagenome</name>
    <dbReference type="NCBI Taxonomy" id="408172"/>
    <lineage>
        <taxon>unclassified sequences</taxon>
        <taxon>metagenomes</taxon>
        <taxon>ecological metagenomes</taxon>
    </lineage>
</organism>
<evidence type="ECO:0000256" key="2">
    <source>
        <dbReference type="ARBA" id="ARBA00009820"/>
    </source>
</evidence>
<name>A0A381ZH38_9ZZZZ</name>
<accession>A0A381ZH38</accession>
<evidence type="ECO:0000256" key="1">
    <source>
        <dbReference type="ARBA" id="ARBA00004418"/>
    </source>
</evidence>
<dbReference type="InterPro" id="IPR014167">
    <property type="entry name" value="Tol-Pal_TolB"/>
</dbReference>
<dbReference type="AlphaFoldDB" id="A0A381ZH38"/>
<comment type="similarity">
    <text evidence="2">Belongs to the TolB family.</text>
</comment>
<dbReference type="NCBIfam" id="TIGR02800">
    <property type="entry name" value="propeller_TolB"/>
    <property type="match status" value="1"/>
</dbReference>
<gene>
    <name evidence="6" type="ORF">METZ01_LOCUS141155</name>
</gene>
<dbReference type="GO" id="GO:0042597">
    <property type="term" value="C:periplasmic space"/>
    <property type="evidence" value="ECO:0007669"/>
    <property type="project" value="UniProtKB-SubCell"/>
</dbReference>
<dbReference type="InterPro" id="IPR011659">
    <property type="entry name" value="WD40"/>
</dbReference>
<evidence type="ECO:0000259" key="5">
    <source>
        <dbReference type="Pfam" id="PF04052"/>
    </source>
</evidence>
<feature type="domain" description="TolB N-terminal" evidence="5">
    <location>
        <begin position="21"/>
        <end position="125"/>
    </location>
</feature>
<dbReference type="PANTHER" id="PTHR36842">
    <property type="entry name" value="PROTEIN TOLB HOMOLOG"/>
    <property type="match status" value="1"/>
</dbReference>
<dbReference type="InterPro" id="IPR007195">
    <property type="entry name" value="TolB_N"/>
</dbReference>
<protein>
    <recommendedName>
        <fullName evidence="5">TolB N-terminal domain-containing protein</fullName>
    </recommendedName>
</protein>
<reference evidence="6" key="1">
    <citation type="submission" date="2018-05" db="EMBL/GenBank/DDBJ databases">
        <authorList>
            <person name="Lanie J.A."/>
            <person name="Ng W.-L."/>
            <person name="Kazmierczak K.M."/>
            <person name="Andrzejewski T.M."/>
            <person name="Davidsen T.M."/>
            <person name="Wayne K.J."/>
            <person name="Tettelin H."/>
            <person name="Glass J.I."/>
            <person name="Rusch D."/>
            <person name="Podicherti R."/>
            <person name="Tsui H.-C.T."/>
            <person name="Winkler M.E."/>
        </authorList>
    </citation>
    <scope>NUCLEOTIDE SEQUENCE</scope>
</reference>
<evidence type="ECO:0000256" key="3">
    <source>
        <dbReference type="ARBA" id="ARBA00022729"/>
    </source>
</evidence>
<dbReference type="Gene3D" id="3.40.50.10070">
    <property type="entry name" value="TolB, N-terminal domain"/>
    <property type="match status" value="1"/>
</dbReference>
<dbReference type="GO" id="GO:0017038">
    <property type="term" value="P:protein import"/>
    <property type="evidence" value="ECO:0007669"/>
    <property type="project" value="InterPro"/>
</dbReference>
<evidence type="ECO:0000256" key="4">
    <source>
        <dbReference type="ARBA" id="ARBA00022764"/>
    </source>
</evidence>
<keyword evidence="4" id="KW-0574">Periplasm</keyword>
<dbReference type="EMBL" id="UINC01021220">
    <property type="protein sequence ID" value="SVA88301.1"/>
    <property type="molecule type" value="Genomic_DNA"/>
</dbReference>
<dbReference type="SUPFAM" id="SSF52964">
    <property type="entry name" value="TolB, N-terminal domain"/>
    <property type="match status" value="1"/>
</dbReference>
<dbReference type="Gene3D" id="2.120.10.30">
    <property type="entry name" value="TolB, C-terminal domain"/>
    <property type="match status" value="1"/>
</dbReference>
<dbReference type="HAMAP" id="MF_00671">
    <property type="entry name" value="TolB"/>
    <property type="match status" value="1"/>
</dbReference>
<dbReference type="PANTHER" id="PTHR36842:SF1">
    <property type="entry name" value="PROTEIN TOLB"/>
    <property type="match status" value="1"/>
</dbReference>
<dbReference type="Pfam" id="PF04052">
    <property type="entry name" value="TolB_N"/>
    <property type="match status" value="1"/>
</dbReference>
<comment type="subcellular location">
    <subcellularLocation>
        <location evidence="1">Periplasm</location>
    </subcellularLocation>
</comment>
<dbReference type="SUPFAM" id="SSF69304">
    <property type="entry name" value="Tricorn protease N-terminal domain"/>
    <property type="match status" value="1"/>
</dbReference>
<keyword evidence="3" id="KW-0732">Signal</keyword>
<dbReference type="Pfam" id="PF07676">
    <property type="entry name" value="PD40"/>
    <property type="match status" value="5"/>
</dbReference>
<proteinExistence type="inferred from homology"/>